<dbReference type="Proteomes" id="UP000322000">
    <property type="component" value="Chromosome 3"/>
</dbReference>
<feature type="coiled-coil region" evidence="1">
    <location>
        <begin position="232"/>
        <end position="259"/>
    </location>
</feature>
<dbReference type="InParanoid" id="A0A7E5V8M5"/>
<dbReference type="RefSeq" id="XP_026724613.1">
    <property type="nucleotide sequence ID" value="XM_026868812.1"/>
</dbReference>
<keyword evidence="1" id="KW-0175">Coiled coil</keyword>
<evidence type="ECO:0000313" key="5">
    <source>
        <dbReference type="RefSeq" id="XP_026724613.1"/>
    </source>
</evidence>
<feature type="region of interest" description="Disordered" evidence="2">
    <location>
        <begin position="399"/>
        <end position="457"/>
    </location>
</feature>
<reference evidence="5" key="1">
    <citation type="submission" date="2025-08" db="UniProtKB">
        <authorList>
            <consortium name="RefSeq"/>
        </authorList>
    </citation>
    <scope>IDENTIFICATION</scope>
</reference>
<dbReference type="AlphaFoldDB" id="A0A7E5V8M5"/>
<name>A0A7E5V8M5_TRINI</name>
<feature type="compositionally biased region" description="Basic and acidic residues" evidence="2">
    <location>
        <begin position="448"/>
        <end position="457"/>
    </location>
</feature>
<protein>
    <submittedName>
        <fullName evidence="5">Stress response protein NST1-like</fullName>
    </submittedName>
</protein>
<proteinExistence type="predicted"/>
<feature type="coiled-coil region" evidence="1">
    <location>
        <begin position="510"/>
        <end position="537"/>
    </location>
</feature>
<keyword evidence="4" id="KW-1185">Reference proteome</keyword>
<gene>
    <name evidence="5" type="primary">LOC113491693</name>
</gene>
<evidence type="ECO:0000256" key="2">
    <source>
        <dbReference type="SAM" id="MobiDB-lite"/>
    </source>
</evidence>
<evidence type="ECO:0000313" key="4">
    <source>
        <dbReference type="Proteomes" id="UP000322000"/>
    </source>
</evidence>
<dbReference type="GeneID" id="113491693"/>
<feature type="compositionally biased region" description="Basic residues" evidence="2">
    <location>
        <begin position="405"/>
        <end position="416"/>
    </location>
</feature>
<dbReference type="KEGG" id="tnl:113491693"/>
<evidence type="ECO:0000256" key="1">
    <source>
        <dbReference type="SAM" id="Coils"/>
    </source>
</evidence>
<dbReference type="OrthoDB" id="7467351at2759"/>
<sequence length="869" mass="98050">MKTLVVVSALVSLALAAPSTPGEGLKDRSPDWHYQAQPGLADVIKREKKSPLDTILQNEATNIEDIDTSVPAQTSRSMALKKPLIVRRKYGHHTLFRDSEEEKALTDSHETCSRQVKVKLCGEDRDFGSSRSHVTHDSDIHMSEDDVKHSILMAKEAVETLQRDLKKMDHHAAMKLRTHESESDTELHEDIEKARKALEHIHQNFGNLESMNLQATASRDSEAMQNVHITIAKTDEERMAQWKEAMENIQKNVEIARNIEDSFKAASHQDSMVVEKTGIETDKKEHQLNENVDTQLLTNGDSQMRSMEQTSLNHEEKEITEDKTMNQEVNEHLTTQNARQQEATDVDMNMSPSANIEMRETEVKNQELLGSEGQEVEEHAKTAEEKIEHVQSHTSMNLEHETTHSHQHHHHHHHHQEKSSEMNQHMSMDQTEHHTSQLPLTEVTEESVETKLARENVPESEMVVHTITNNIKPTSDSLKEHPRTVEQVDINAEQHLKHEKSAEETTNDMIDFLAKSAEQLKEEAKESENVMTESQTISELGKAAEISTLNHVQIVEPKEAVEIEEKKIDSIPKSSEHSELKDLQGTATHHENKMMAKAVEHKEHVVDHMVEHLEMPHLTTLTAPKHAEENHHHHLHHIHPEIALGHVSPKNTIEESMNIPEDNIENHMIQEHEIDHMRHSYIPEHAHQPNRIGFAHDYDLSSHGQHQVHPYPLRNHHSMMSHPGMHDLGNFGGVHSNYHGGMREAMEGLGSEHNFRWQPTHESARGAYGAGLSGSLGPAGGAVGVFPTANTGGCGIPLLLSCSPSVVSGSLAKPHSIGGSYGPSYRNEEDFGFHNKRDIKKTNEHRTTNTLRSSAIIKQKTPTLLDTKQ</sequence>
<feature type="chain" id="PRO_5028883131" evidence="3">
    <location>
        <begin position="17"/>
        <end position="869"/>
    </location>
</feature>
<feature type="signal peptide" evidence="3">
    <location>
        <begin position="1"/>
        <end position="16"/>
    </location>
</feature>
<accession>A0A7E5V8M5</accession>
<keyword evidence="3" id="KW-0732">Signal</keyword>
<organism evidence="4 5">
    <name type="scientific">Trichoplusia ni</name>
    <name type="common">Cabbage looper</name>
    <dbReference type="NCBI Taxonomy" id="7111"/>
    <lineage>
        <taxon>Eukaryota</taxon>
        <taxon>Metazoa</taxon>
        <taxon>Ecdysozoa</taxon>
        <taxon>Arthropoda</taxon>
        <taxon>Hexapoda</taxon>
        <taxon>Insecta</taxon>
        <taxon>Pterygota</taxon>
        <taxon>Neoptera</taxon>
        <taxon>Endopterygota</taxon>
        <taxon>Lepidoptera</taxon>
        <taxon>Glossata</taxon>
        <taxon>Ditrysia</taxon>
        <taxon>Noctuoidea</taxon>
        <taxon>Noctuidae</taxon>
        <taxon>Plusiinae</taxon>
        <taxon>Trichoplusia</taxon>
    </lineage>
</organism>
<evidence type="ECO:0000256" key="3">
    <source>
        <dbReference type="SAM" id="SignalP"/>
    </source>
</evidence>